<dbReference type="GO" id="GO:0004124">
    <property type="term" value="F:cysteine synthase activity"/>
    <property type="evidence" value="ECO:0007669"/>
    <property type="project" value="UniProtKB-EC"/>
</dbReference>
<keyword evidence="6" id="KW-0663">Pyridoxal phosphate</keyword>
<evidence type="ECO:0000256" key="3">
    <source>
        <dbReference type="ARBA" id="ARBA00012681"/>
    </source>
</evidence>
<dbReference type="InterPro" id="IPR001926">
    <property type="entry name" value="TrpB-like_PALP"/>
</dbReference>
<evidence type="ECO:0000313" key="10">
    <source>
        <dbReference type="EMBL" id="PWK23862.1"/>
    </source>
</evidence>
<dbReference type="PANTHER" id="PTHR10314">
    <property type="entry name" value="CYSTATHIONINE BETA-SYNTHASE"/>
    <property type="match status" value="1"/>
</dbReference>
<dbReference type="AlphaFoldDB" id="A0A316E2T1"/>
<name>A0A316E2T1_9BACT</name>
<dbReference type="InterPro" id="IPR050214">
    <property type="entry name" value="Cys_Synth/Cystath_Beta-Synth"/>
</dbReference>
<dbReference type="GO" id="GO:0006535">
    <property type="term" value="P:cysteine biosynthetic process from serine"/>
    <property type="evidence" value="ECO:0007669"/>
    <property type="project" value="InterPro"/>
</dbReference>
<comment type="caution">
    <text evidence="10">The sequence shown here is derived from an EMBL/GenBank/DDBJ whole genome shotgun (WGS) entry which is preliminary data.</text>
</comment>
<evidence type="ECO:0000256" key="2">
    <source>
        <dbReference type="ARBA" id="ARBA00007103"/>
    </source>
</evidence>
<dbReference type="SUPFAM" id="SSF53686">
    <property type="entry name" value="Tryptophan synthase beta subunit-like PLP-dependent enzymes"/>
    <property type="match status" value="1"/>
</dbReference>
<dbReference type="CDD" id="cd01561">
    <property type="entry name" value="CBS_like"/>
    <property type="match status" value="1"/>
</dbReference>
<evidence type="ECO:0000256" key="1">
    <source>
        <dbReference type="ARBA" id="ARBA00001933"/>
    </source>
</evidence>
<evidence type="ECO:0000256" key="6">
    <source>
        <dbReference type="ARBA" id="ARBA00022898"/>
    </source>
</evidence>
<comment type="cofactor">
    <cofactor evidence="1">
        <name>pyridoxal 5'-phosphate</name>
        <dbReference type="ChEBI" id="CHEBI:597326"/>
    </cofactor>
</comment>
<dbReference type="InterPro" id="IPR001216">
    <property type="entry name" value="P-phosphate_BS"/>
</dbReference>
<accession>A0A316E2T1</accession>
<dbReference type="RefSeq" id="WP_109743779.1">
    <property type="nucleotide sequence ID" value="NZ_QGGO01000016.1"/>
</dbReference>
<reference evidence="10 11" key="1">
    <citation type="submission" date="2018-05" db="EMBL/GenBank/DDBJ databases">
        <title>Genomic Encyclopedia of Archaeal and Bacterial Type Strains, Phase II (KMG-II): from individual species to whole genera.</title>
        <authorList>
            <person name="Goeker M."/>
        </authorList>
    </citation>
    <scope>NUCLEOTIDE SEQUENCE [LARGE SCALE GENOMIC DNA]</scope>
    <source>
        <strain evidence="10 11">DSM 22214</strain>
    </source>
</reference>
<gene>
    <name evidence="10" type="ORF">LV89_03069</name>
</gene>
<keyword evidence="4" id="KW-0028">Amino-acid biosynthesis</keyword>
<dbReference type="Gene3D" id="3.40.50.1100">
    <property type="match status" value="2"/>
</dbReference>
<comment type="similarity">
    <text evidence="2">Belongs to the cysteine synthase/cystathionine beta-synthase family.</text>
</comment>
<evidence type="ECO:0000256" key="8">
    <source>
        <dbReference type="ARBA" id="ARBA00047931"/>
    </source>
</evidence>
<dbReference type="EMBL" id="QGGO01000016">
    <property type="protein sequence ID" value="PWK23862.1"/>
    <property type="molecule type" value="Genomic_DNA"/>
</dbReference>
<dbReference type="OrthoDB" id="9808024at2"/>
<keyword evidence="7" id="KW-0198">Cysteine biosynthesis</keyword>
<organism evidence="10 11">
    <name type="scientific">Arcicella aurantiaca</name>
    <dbReference type="NCBI Taxonomy" id="591202"/>
    <lineage>
        <taxon>Bacteria</taxon>
        <taxon>Pseudomonadati</taxon>
        <taxon>Bacteroidota</taxon>
        <taxon>Cytophagia</taxon>
        <taxon>Cytophagales</taxon>
        <taxon>Flectobacillaceae</taxon>
        <taxon>Arcicella</taxon>
    </lineage>
</organism>
<dbReference type="Proteomes" id="UP000245489">
    <property type="component" value="Unassembled WGS sequence"/>
</dbReference>
<keyword evidence="5" id="KW-0808">Transferase</keyword>
<dbReference type="PROSITE" id="PS00901">
    <property type="entry name" value="CYS_SYNTHASE"/>
    <property type="match status" value="1"/>
</dbReference>
<sequence>MKTIYSNVESAIGQTPIVQVSTYQSHARVLVKLEGGNPSGSIKDRVAKHMIEVAEAKGLLSQYSWGSTILECSGGSMANGLLLMSKNKYKCVFVVPDNYSKTKIELLEARGAEVILANSQNGNDAHFRLANEIARANPETHFFTNQLHNSSNPEAHYLYTGPEIIDQLGGEKIDYFVCGIGSGGTISGVGKALKEKYPSIKIIGVQPTNTDVVKGTAVKHRIQGWGVGLKPSTLNEKILDDMIDISYTEAIDTCDYLNTTEGLFLGISSGANILAAKKLASNVGSGKTILTISADSGVYYADNYNEYRNSIKNVHY</sequence>
<evidence type="ECO:0000256" key="4">
    <source>
        <dbReference type="ARBA" id="ARBA00022605"/>
    </source>
</evidence>
<comment type="catalytic activity">
    <reaction evidence="8">
        <text>O-acetyl-L-serine + hydrogen sulfide = L-cysteine + acetate</text>
        <dbReference type="Rhea" id="RHEA:14829"/>
        <dbReference type="ChEBI" id="CHEBI:29919"/>
        <dbReference type="ChEBI" id="CHEBI:30089"/>
        <dbReference type="ChEBI" id="CHEBI:35235"/>
        <dbReference type="ChEBI" id="CHEBI:58340"/>
        <dbReference type="EC" id="2.5.1.47"/>
    </reaction>
</comment>
<feature type="domain" description="Tryptophan synthase beta chain-like PALP" evidence="9">
    <location>
        <begin position="9"/>
        <end position="293"/>
    </location>
</feature>
<dbReference type="EC" id="2.5.1.47" evidence="3"/>
<evidence type="ECO:0000256" key="7">
    <source>
        <dbReference type="ARBA" id="ARBA00023192"/>
    </source>
</evidence>
<protein>
    <recommendedName>
        <fullName evidence="3">cysteine synthase</fullName>
        <ecNumber evidence="3">2.5.1.47</ecNumber>
    </recommendedName>
</protein>
<evidence type="ECO:0000313" key="11">
    <source>
        <dbReference type="Proteomes" id="UP000245489"/>
    </source>
</evidence>
<evidence type="ECO:0000259" key="9">
    <source>
        <dbReference type="Pfam" id="PF00291"/>
    </source>
</evidence>
<dbReference type="InterPro" id="IPR036052">
    <property type="entry name" value="TrpB-like_PALP_sf"/>
</dbReference>
<evidence type="ECO:0000256" key="5">
    <source>
        <dbReference type="ARBA" id="ARBA00022679"/>
    </source>
</evidence>
<proteinExistence type="inferred from homology"/>
<dbReference type="Pfam" id="PF00291">
    <property type="entry name" value="PALP"/>
    <property type="match status" value="1"/>
</dbReference>
<keyword evidence="11" id="KW-1185">Reference proteome</keyword>
<dbReference type="FunFam" id="3.40.50.1100:FF:000006">
    <property type="entry name" value="Cysteine synthase"/>
    <property type="match status" value="1"/>
</dbReference>